<protein>
    <recommendedName>
        <fullName evidence="1">Solute-binding protein family 3/N-terminal domain-containing protein</fullName>
    </recommendedName>
</protein>
<feature type="domain" description="Solute-binding protein family 3/N-terminal" evidence="1">
    <location>
        <begin position="5"/>
        <end position="224"/>
    </location>
</feature>
<keyword evidence="3" id="KW-1185">Reference proteome</keyword>
<reference evidence="2" key="1">
    <citation type="journal article" date="2014" name="Int. J. Syst. Evol. Microbiol.">
        <title>Complete genome sequence of Corynebacterium casei LMG S-19264T (=DSM 44701T), isolated from a smear-ripened cheese.</title>
        <authorList>
            <consortium name="US DOE Joint Genome Institute (JGI-PGF)"/>
            <person name="Walter F."/>
            <person name="Albersmeier A."/>
            <person name="Kalinowski J."/>
            <person name="Ruckert C."/>
        </authorList>
    </citation>
    <scope>NUCLEOTIDE SEQUENCE</scope>
    <source>
        <strain evidence="2">CGMCC 1.7086</strain>
    </source>
</reference>
<comment type="caution">
    <text evidence="2">The sequence shown here is derived from an EMBL/GenBank/DDBJ whole genome shotgun (WGS) entry which is preliminary data.</text>
</comment>
<dbReference type="Proteomes" id="UP000606935">
    <property type="component" value="Unassembled WGS sequence"/>
</dbReference>
<accession>A0A918DFR6</accession>
<dbReference type="InterPro" id="IPR001638">
    <property type="entry name" value="Solute-binding_3/MltF_N"/>
</dbReference>
<name>A0A918DFR6_9ALTE</name>
<evidence type="ECO:0000313" key="3">
    <source>
        <dbReference type="Proteomes" id="UP000606935"/>
    </source>
</evidence>
<gene>
    <name evidence="2" type="ORF">GCM10010982_00480</name>
</gene>
<sequence length="245" mass="27744">MHIAVSERHTQGLSRPGEYRLSWQLLERILADDKHFEVTPSSLAWSWSQTQLQQGKLDAVFFAAKTEERSKWAQFSPPLTVSRAGFYSLPGTPPKTIQQLKRAWQPVGVIEGSAQSQFLRDNGFDNFYGLVESDALFQMLQGGRIEHIFILQSLANHYCSLNAREHQQPCLIAGEMPMETTIHLMGNLGDPAFANFSIAIAQGLKKLVASDDVRQLYEENGLPPDSYQKWLAQFNAYIPVVQHRR</sequence>
<dbReference type="EMBL" id="BMLS01000001">
    <property type="protein sequence ID" value="GGO63438.1"/>
    <property type="molecule type" value="Genomic_DNA"/>
</dbReference>
<evidence type="ECO:0000259" key="1">
    <source>
        <dbReference type="SMART" id="SM00062"/>
    </source>
</evidence>
<dbReference type="SUPFAM" id="SSF53850">
    <property type="entry name" value="Periplasmic binding protein-like II"/>
    <property type="match status" value="1"/>
</dbReference>
<organism evidence="2 3">
    <name type="scientific">Bowmanella pacifica</name>
    <dbReference type="NCBI Taxonomy" id="502051"/>
    <lineage>
        <taxon>Bacteria</taxon>
        <taxon>Pseudomonadati</taxon>
        <taxon>Pseudomonadota</taxon>
        <taxon>Gammaproteobacteria</taxon>
        <taxon>Alteromonadales</taxon>
        <taxon>Alteromonadaceae</taxon>
        <taxon>Bowmanella</taxon>
    </lineage>
</organism>
<evidence type="ECO:0000313" key="2">
    <source>
        <dbReference type="EMBL" id="GGO63438.1"/>
    </source>
</evidence>
<dbReference type="Gene3D" id="3.40.190.10">
    <property type="entry name" value="Periplasmic binding protein-like II"/>
    <property type="match status" value="2"/>
</dbReference>
<proteinExistence type="predicted"/>
<dbReference type="AlphaFoldDB" id="A0A918DFR6"/>
<reference evidence="2" key="2">
    <citation type="submission" date="2020-09" db="EMBL/GenBank/DDBJ databases">
        <authorList>
            <person name="Sun Q."/>
            <person name="Zhou Y."/>
        </authorList>
    </citation>
    <scope>NUCLEOTIDE SEQUENCE</scope>
    <source>
        <strain evidence="2">CGMCC 1.7086</strain>
    </source>
</reference>
<dbReference type="SMART" id="SM00062">
    <property type="entry name" value="PBPb"/>
    <property type="match status" value="1"/>
</dbReference>